<protein>
    <recommendedName>
        <fullName evidence="4">Transmembrane protein</fullName>
    </recommendedName>
</protein>
<accession>A0A078B732</accession>
<feature type="transmembrane region" description="Helical" evidence="1">
    <location>
        <begin position="347"/>
        <end position="365"/>
    </location>
</feature>
<dbReference type="Proteomes" id="UP000039865">
    <property type="component" value="Unassembled WGS sequence"/>
</dbReference>
<evidence type="ECO:0000313" key="3">
    <source>
        <dbReference type="Proteomes" id="UP000039865"/>
    </source>
</evidence>
<evidence type="ECO:0000256" key="1">
    <source>
        <dbReference type="SAM" id="Phobius"/>
    </source>
</evidence>
<reference evidence="2 3" key="1">
    <citation type="submission" date="2014-06" db="EMBL/GenBank/DDBJ databases">
        <authorList>
            <person name="Swart Estienne"/>
        </authorList>
    </citation>
    <scope>NUCLEOTIDE SEQUENCE [LARGE SCALE GENOMIC DNA]</scope>
    <source>
        <strain evidence="2 3">130c</strain>
    </source>
</reference>
<feature type="transmembrane region" description="Helical" evidence="1">
    <location>
        <begin position="201"/>
        <end position="222"/>
    </location>
</feature>
<keyword evidence="3" id="KW-1185">Reference proteome</keyword>
<dbReference type="InParanoid" id="A0A078B732"/>
<dbReference type="AlphaFoldDB" id="A0A078B732"/>
<feature type="transmembrane region" description="Helical" evidence="1">
    <location>
        <begin position="315"/>
        <end position="335"/>
    </location>
</feature>
<name>A0A078B732_STYLE</name>
<keyword evidence="1" id="KW-0472">Membrane</keyword>
<gene>
    <name evidence="2" type="primary">Contig1550.g1687</name>
    <name evidence="2" type="ORF">STYLEM_19467</name>
</gene>
<feature type="transmembrane region" description="Helical" evidence="1">
    <location>
        <begin position="159"/>
        <end position="181"/>
    </location>
</feature>
<dbReference type="EMBL" id="CCKQ01018367">
    <property type="protein sequence ID" value="CDW90325.1"/>
    <property type="molecule type" value="Genomic_DNA"/>
</dbReference>
<feature type="transmembrane region" description="Helical" evidence="1">
    <location>
        <begin position="264"/>
        <end position="282"/>
    </location>
</feature>
<organism evidence="2 3">
    <name type="scientific">Stylonychia lemnae</name>
    <name type="common">Ciliate</name>
    <dbReference type="NCBI Taxonomy" id="5949"/>
    <lineage>
        <taxon>Eukaryota</taxon>
        <taxon>Sar</taxon>
        <taxon>Alveolata</taxon>
        <taxon>Ciliophora</taxon>
        <taxon>Intramacronucleata</taxon>
        <taxon>Spirotrichea</taxon>
        <taxon>Stichotrichia</taxon>
        <taxon>Sporadotrichida</taxon>
        <taxon>Oxytrichidae</taxon>
        <taxon>Stylonychinae</taxon>
        <taxon>Stylonychia</taxon>
    </lineage>
</organism>
<keyword evidence="1" id="KW-1133">Transmembrane helix</keyword>
<feature type="transmembrane region" description="Helical" evidence="1">
    <location>
        <begin position="234"/>
        <end position="252"/>
    </location>
</feature>
<keyword evidence="1" id="KW-0812">Transmembrane</keyword>
<proteinExistence type="predicted"/>
<evidence type="ECO:0008006" key="4">
    <source>
        <dbReference type="Google" id="ProtNLM"/>
    </source>
</evidence>
<sequence>MQYQELYEGYERINCMDFYEDSSMFQYDTESQCSQNMLFPHKREFHKKSPSLLSYNTNPNEDIVIEDTPVNHLANDVQNTKERFQGARSVNQSVKYFQFSEKYPKHTTLQLGQGVGKDFKGKIEGISSKELKQRRRYMLLENDYVQESFSCINISQCDVLFSSLNMFAGISVLFTQHYIMFYLDMYLCFNLFVKAGNTELFFAKFSIFGAYVLAISIQLLKLKNRQCAQNICRRVNLSLIFEIAVFTSFAFLPKLENNYNLLPQNYAFVYQVLLMASARYVLSNLDDTLDSFQRQQVVKSDFFHQEKAQLESQKLILNVRSFAMVIAAVSVGILFNQSKEPVNEQVYLNLILLLSASFTTFNFLTK</sequence>
<evidence type="ECO:0000313" key="2">
    <source>
        <dbReference type="EMBL" id="CDW90325.1"/>
    </source>
</evidence>